<proteinExistence type="predicted"/>
<protein>
    <submittedName>
        <fullName evidence="1">Putative signal peptide protein</fullName>
    </submittedName>
</protein>
<accession>A0A0L6UNI9</accession>
<evidence type="ECO:0000313" key="2">
    <source>
        <dbReference type="Proteomes" id="UP000037035"/>
    </source>
</evidence>
<comment type="caution">
    <text evidence="1">The sequence shown here is derived from an EMBL/GenBank/DDBJ whole genome shotgun (WGS) entry which is preliminary data.</text>
</comment>
<dbReference type="EMBL" id="LAVV01010236">
    <property type="protein sequence ID" value="KNZ49370.1"/>
    <property type="molecule type" value="Genomic_DNA"/>
</dbReference>
<name>A0A0L6UNI9_9BASI</name>
<keyword evidence="2" id="KW-1185">Reference proteome</keyword>
<dbReference type="Proteomes" id="UP000037035">
    <property type="component" value="Unassembled WGS sequence"/>
</dbReference>
<evidence type="ECO:0000313" key="1">
    <source>
        <dbReference type="EMBL" id="KNZ49370.1"/>
    </source>
</evidence>
<dbReference type="VEuPathDB" id="FungiDB:VP01_5064g3"/>
<sequence length="54" mass="5836">MQTCGVLMAAWLEHAACQLQVVEQVIFEMMGSVPGPPLLPLTLITGETLLILNN</sequence>
<dbReference type="AlphaFoldDB" id="A0A0L6UNI9"/>
<reference evidence="1 2" key="1">
    <citation type="submission" date="2015-08" db="EMBL/GenBank/DDBJ databases">
        <title>Next Generation Sequencing and Analysis of the Genome of Puccinia sorghi L Schw, the Causal Agent of Maize Common Rust.</title>
        <authorList>
            <person name="Rochi L."/>
            <person name="Burguener G."/>
            <person name="Darino M."/>
            <person name="Turjanski A."/>
            <person name="Kreff E."/>
            <person name="Dieguez M.J."/>
            <person name="Sacco F."/>
        </authorList>
    </citation>
    <scope>NUCLEOTIDE SEQUENCE [LARGE SCALE GENOMIC DNA]</scope>
    <source>
        <strain evidence="1 2">RO10H11247</strain>
    </source>
</reference>
<organism evidence="1 2">
    <name type="scientific">Puccinia sorghi</name>
    <dbReference type="NCBI Taxonomy" id="27349"/>
    <lineage>
        <taxon>Eukaryota</taxon>
        <taxon>Fungi</taxon>
        <taxon>Dikarya</taxon>
        <taxon>Basidiomycota</taxon>
        <taxon>Pucciniomycotina</taxon>
        <taxon>Pucciniomycetes</taxon>
        <taxon>Pucciniales</taxon>
        <taxon>Pucciniaceae</taxon>
        <taxon>Puccinia</taxon>
    </lineage>
</organism>
<gene>
    <name evidence="1" type="ORF">VP01_5064g3</name>
</gene>